<name>A0A9D5K807_UNCW3</name>
<dbReference type="EMBL" id="WJKJ01000082">
    <property type="protein sequence ID" value="MBD3364096.1"/>
    <property type="molecule type" value="Genomic_DNA"/>
</dbReference>
<evidence type="ECO:0000313" key="2">
    <source>
        <dbReference type="Proteomes" id="UP000630660"/>
    </source>
</evidence>
<reference evidence="1" key="1">
    <citation type="submission" date="2019-11" db="EMBL/GenBank/DDBJ databases">
        <title>Microbial mats filling the niche in hypersaline microbial mats.</title>
        <authorList>
            <person name="Wong H.L."/>
            <person name="Macleod F.I."/>
            <person name="White R.A. III"/>
            <person name="Burns B.P."/>
        </authorList>
    </citation>
    <scope>NUCLEOTIDE SEQUENCE</scope>
    <source>
        <strain evidence="1">Bin_327</strain>
    </source>
</reference>
<dbReference type="Proteomes" id="UP000630660">
    <property type="component" value="Unassembled WGS sequence"/>
</dbReference>
<evidence type="ECO:0000313" key="1">
    <source>
        <dbReference type="EMBL" id="MBD3364096.1"/>
    </source>
</evidence>
<sequence>MALYVRQKEYDEDIFDVIDEISEEYENLLSESEGWFVLTSDLHPPA</sequence>
<organism evidence="1 2">
    <name type="scientific">candidate division WOR-3 bacterium</name>
    <dbReference type="NCBI Taxonomy" id="2052148"/>
    <lineage>
        <taxon>Bacteria</taxon>
        <taxon>Bacteria division WOR-3</taxon>
    </lineage>
</organism>
<dbReference type="AlphaFoldDB" id="A0A9D5K807"/>
<protein>
    <submittedName>
        <fullName evidence="1">Uncharacterized protein</fullName>
    </submittedName>
</protein>
<accession>A0A9D5K807</accession>
<proteinExistence type="predicted"/>
<gene>
    <name evidence="1" type="ORF">GF359_02660</name>
</gene>
<comment type="caution">
    <text evidence="1">The sequence shown here is derived from an EMBL/GenBank/DDBJ whole genome shotgun (WGS) entry which is preliminary data.</text>
</comment>